<dbReference type="GO" id="GO:0006508">
    <property type="term" value="P:proteolysis"/>
    <property type="evidence" value="ECO:0007669"/>
    <property type="project" value="InterPro"/>
</dbReference>
<dbReference type="GeneID" id="111115940"/>
<gene>
    <name evidence="4 5" type="primary">LOC111115940</name>
</gene>
<name>A0A8B8C627_CRAVI</name>
<keyword evidence="3" id="KW-1185">Reference proteome</keyword>
<reference evidence="4 5" key="1">
    <citation type="submission" date="2025-04" db="UniProtKB">
        <authorList>
            <consortium name="RefSeq"/>
        </authorList>
    </citation>
    <scope>IDENTIFICATION</scope>
    <source>
        <tissue evidence="4 5">Whole sample</tissue>
    </source>
</reference>
<organism evidence="3 5">
    <name type="scientific">Crassostrea virginica</name>
    <name type="common">Eastern oyster</name>
    <dbReference type="NCBI Taxonomy" id="6565"/>
    <lineage>
        <taxon>Eukaryota</taxon>
        <taxon>Metazoa</taxon>
        <taxon>Spiralia</taxon>
        <taxon>Lophotrochozoa</taxon>
        <taxon>Mollusca</taxon>
        <taxon>Bivalvia</taxon>
        <taxon>Autobranchia</taxon>
        <taxon>Pteriomorphia</taxon>
        <taxon>Ostreida</taxon>
        <taxon>Ostreoidea</taxon>
        <taxon>Ostreidae</taxon>
        <taxon>Crassostrea</taxon>
    </lineage>
</organism>
<evidence type="ECO:0000313" key="3">
    <source>
        <dbReference type="Proteomes" id="UP000694844"/>
    </source>
</evidence>
<proteinExistence type="inferred from homology"/>
<dbReference type="InterPro" id="IPR005322">
    <property type="entry name" value="Peptidase_C69"/>
</dbReference>
<dbReference type="OrthoDB" id="5175656at2759"/>
<accession>A0A8B8C627</accession>
<comment type="similarity">
    <text evidence="1">Belongs to the peptidase C69 family. Secernin subfamily.</text>
</comment>
<dbReference type="Pfam" id="PF03577">
    <property type="entry name" value="Peptidase_C69"/>
    <property type="match status" value="1"/>
</dbReference>
<sequence>MADCFLVLPPLTKDNAVILGKNSQRPTTEVQEVIYRPPESYPEDTKLQCTYIEVDQVGKTHGVILSKPAWMWGAEMGANDQGVSVAMAPVWTKLNGPGDLEERLLGQDLARLALERAGSGREAVGVITGLLTQYGQGGAGGEEKGSQKWAHHNSFLIADKTDGWILETAGKYWAAKYIKEGFYNISTTLTLGCDFDLSSEGLKEKATEEGLYQPGGDPFNFADVFSDPQRAPGDDADTPDRREKGRKLLEKLTAKKEFGMVEMTEILRDEDSNICMSGPFRTTGSMISVISPDFPACHWLTATPNPAASFYKPFIFCPNNTAGALTQSPDYGEKDPARVQPRFQEHVDREHPLFKGHKKFLNLLERDELQGHMIKNNLRELERNCLEDTQEILSQFSEQSCAKVGGIFGHMCDIEMNFYKI</sequence>
<dbReference type="AlphaFoldDB" id="A0A8B8C627"/>
<evidence type="ECO:0000313" key="4">
    <source>
        <dbReference type="RefSeq" id="XP_022310573.1"/>
    </source>
</evidence>
<dbReference type="Proteomes" id="UP000694844">
    <property type="component" value="Chromosome 9"/>
</dbReference>
<dbReference type="KEGG" id="cvn:111115940"/>
<dbReference type="RefSeq" id="XP_022310574.1">
    <property type="nucleotide sequence ID" value="XM_022454866.1"/>
</dbReference>
<protein>
    <submittedName>
        <fullName evidence="4 5">Secernin-2-like</fullName>
    </submittedName>
</protein>
<evidence type="ECO:0000313" key="5">
    <source>
        <dbReference type="RefSeq" id="XP_022310574.1"/>
    </source>
</evidence>
<dbReference type="PANTHER" id="PTHR12994:SF17">
    <property type="entry name" value="LD30995P"/>
    <property type="match status" value="1"/>
</dbReference>
<evidence type="ECO:0000256" key="2">
    <source>
        <dbReference type="SAM" id="MobiDB-lite"/>
    </source>
</evidence>
<dbReference type="Gene3D" id="3.60.60.10">
    <property type="entry name" value="Penicillin V Acylase, Chain A"/>
    <property type="match status" value="1"/>
</dbReference>
<dbReference type="PANTHER" id="PTHR12994">
    <property type="entry name" value="SECERNIN"/>
    <property type="match status" value="1"/>
</dbReference>
<dbReference type="GO" id="GO:0016805">
    <property type="term" value="F:dipeptidase activity"/>
    <property type="evidence" value="ECO:0007669"/>
    <property type="project" value="InterPro"/>
</dbReference>
<evidence type="ECO:0000256" key="1">
    <source>
        <dbReference type="ARBA" id="ARBA00005705"/>
    </source>
</evidence>
<feature type="region of interest" description="Disordered" evidence="2">
    <location>
        <begin position="223"/>
        <end position="244"/>
    </location>
</feature>
<dbReference type="GO" id="GO:0070004">
    <property type="term" value="F:cysteine-type exopeptidase activity"/>
    <property type="evidence" value="ECO:0007669"/>
    <property type="project" value="InterPro"/>
</dbReference>
<dbReference type="RefSeq" id="XP_022310573.1">
    <property type="nucleotide sequence ID" value="XM_022454865.1"/>
</dbReference>